<feature type="compositionally biased region" description="Low complexity" evidence="1">
    <location>
        <begin position="686"/>
        <end position="716"/>
    </location>
</feature>
<protein>
    <submittedName>
        <fullName evidence="2">Uncharacterized protein</fullName>
    </submittedName>
</protein>
<dbReference type="GeneID" id="98124875"/>
<keyword evidence="3" id="KW-1185">Reference proteome</keyword>
<feature type="compositionally biased region" description="Acidic residues" evidence="1">
    <location>
        <begin position="312"/>
        <end position="327"/>
    </location>
</feature>
<feature type="compositionally biased region" description="Pro residues" evidence="1">
    <location>
        <begin position="331"/>
        <end position="341"/>
    </location>
</feature>
<evidence type="ECO:0000256" key="1">
    <source>
        <dbReference type="SAM" id="MobiDB-lite"/>
    </source>
</evidence>
<name>A0ABR4DFN6_9PEZI</name>
<feature type="compositionally biased region" description="Polar residues" evidence="1">
    <location>
        <begin position="114"/>
        <end position="125"/>
    </location>
</feature>
<reference evidence="2 3" key="1">
    <citation type="journal article" date="2024" name="Commun. Biol.">
        <title>Comparative genomic analysis of thermophilic fungi reveals convergent evolutionary adaptations and gene losses.</title>
        <authorList>
            <person name="Steindorff A.S."/>
            <person name="Aguilar-Pontes M.V."/>
            <person name="Robinson A.J."/>
            <person name="Andreopoulos B."/>
            <person name="LaButti K."/>
            <person name="Kuo A."/>
            <person name="Mondo S."/>
            <person name="Riley R."/>
            <person name="Otillar R."/>
            <person name="Haridas S."/>
            <person name="Lipzen A."/>
            <person name="Grimwood J."/>
            <person name="Schmutz J."/>
            <person name="Clum A."/>
            <person name="Reid I.D."/>
            <person name="Moisan M.C."/>
            <person name="Butler G."/>
            <person name="Nguyen T.T.M."/>
            <person name="Dewar K."/>
            <person name="Conant G."/>
            <person name="Drula E."/>
            <person name="Henrissat B."/>
            <person name="Hansel C."/>
            <person name="Singer S."/>
            <person name="Hutchinson M.I."/>
            <person name="de Vries R.P."/>
            <person name="Natvig D.O."/>
            <person name="Powell A.J."/>
            <person name="Tsang A."/>
            <person name="Grigoriev I.V."/>
        </authorList>
    </citation>
    <scope>NUCLEOTIDE SEQUENCE [LARGE SCALE GENOMIC DNA]</scope>
    <source>
        <strain evidence="2 3">ATCC 22073</strain>
    </source>
</reference>
<gene>
    <name evidence="2" type="ORF">VTJ83DRAFT_3811</name>
</gene>
<feature type="region of interest" description="Disordered" evidence="1">
    <location>
        <begin position="655"/>
        <end position="752"/>
    </location>
</feature>
<feature type="compositionally biased region" description="Low complexity" evidence="1">
    <location>
        <begin position="37"/>
        <end position="51"/>
    </location>
</feature>
<organism evidence="2 3">
    <name type="scientific">Remersonia thermophila</name>
    <dbReference type="NCBI Taxonomy" id="72144"/>
    <lineage>
        <taxon>Eukaryota</taxon>
        <taxon>Fungi</taxon>
        <taxon>Dikarya</taxon>
        <taxon>Ascomycota</taxon>
        <taxon>Pezizomycotina</taxon>
        <taxon>Sordariomycetes</taxon>
        <taxon>Sordariomycetidae</taxon>
        <taxon>Sordariales</taxon>
        <taxon>Sordariales incertae sedis</taxon>
        <taxon>Remersonia</taxon>
    </lineage>
</organism>
<evidence type="ECO:0000313" key="2">
    <source>
        <dbReference type="EMBL" id="KAL2268965.1"/>
    </source>
</evidence>
<sequence length="770" mass="81700">MMDDPWGSPWAAPDADAKDSKLASSPAKSDLVPPPRALLSPSNSPRLPSALDPSPWAGDDGGAHVEWGVPEPPAHSIWAGGWGSGSSSPHRAPTPRDEALEKETPIAWPATLATPKQPNGFSLRQPSPDPWASEFSPEPPLDDAVNTPRLVVHDASSVDAPTEPLQAAGLGLVDEPVWDTPGDEARAICHVSTADAVPPLVTSDAAEEPVAQATLATNDTTLSTESLAPSQEDHPSTPSNETTDHEEDRQESPHTSVDEELTPHLPVARKVSGKVQELVDKFDSLAKAAIEEPQTIRACTKSPLSVGKKDDSDDIDFGEFEEADDDEPAPREPPASEPPSSPGRNQEIDAAATSPFQNADRPRSSTSPAAKFGTLKFAVDPSLIGNIFGGVEQHARNPKVEDDVPDYILRDSFTEISQRKTWYRISRLGSSRRHDAADDDNYRRVTWSTSTVHGETIKIVRRWVEEDSIAGRVQLGGGISKTQKNMFGWDSTAEPVALEAVFGRKKAHSRNSSLQPPKTSLDGMAGIEASGNHRPSGSLGSAVVASFSWSSSPVSDPPANITPGHQPPSVLMNTPQTPDVPTAKVPPMPAPPTVLRPTVSALNNLPKKPATEDDEDEDEWGEMVSSPVTSQPPPATILSAIPTTLNAVVSATPEPPTVPPVDTTASAVSAPNEDPWGSVDFSIFEAPAPTKPAAEPAPQSSAAALLADIPAAIPLDKPSPTTGPLQASPEPRRGKPSLDADGTQLGYDEDPDDVAERILRNLPDLTYMLR</sequence>
<feature type="compositionally biased region" description="Acidic residues" evidence="1">
    <location>
        <begin position="612"/>
        <end position="621"/>
    </location>
</feature>
<feature type="region of interest" description="Disordered" evidence="1">
    <location>
        <begin position="603"/>
        <end position="635"/>
    </location>
</feature>
<feature type="compositionally biased region" description="Basic and acidic residues" evidence="1">
    <location>
        <begin position="242"/>
        <end position="252"/>
    </location>
</feature>
<dbReference type="RefSeq" id="XP_070867689.1">
    <property type="nucleotide sequence ID" value="XM_071010231.1"/>
</dbReference>
<proteinExistence type="predicted"/>
<dbReference type="EMBL" id="JAZGUE010000003">
    <property type="protein sequence ID" value="KAL2268965.1"/>
    <property type="molecule type" value="Genomic_DNA"/>
</dbReference>
<feature type="compositionally biased region" description="Basic and acidic residues" evidence="1">
    <location>
        <begin position="94"/>
        <end position="104"/>
    </location>
</feature>
<accession>A0ABR4DFN6</accession>
<feature type="region of interest" description="Disordered" evidence="1">
    <location>
        <begin position="287"/>
        <end position="347"/>
    </location>
</feature>
<feature type="region of interest" description="Disordered" evidence="1">
    <location>
        <begin position="200"/>
        <end position="273"/>
    </location>
</feature>
<evidence type="ECO:0000313" key="3">
    <source>
        <dbReference type="Proteomes" id="UP001600064"/>
    </source>
</evidence>
<feature type="compositionally biased region" description="Polar residues" evidence="1">
    <location>
        <begin position="214"/>
        <end position="229"/>
    </location>
</feature>
<feature type="region of interest" description="Disordered" evidence="1">
    <location>
        <begin position="1"/>
        <end position="145"/>
    </location>
</feature>
<comment type="caution">
    <text evidence="2">The sequence shown here is derived from an EMBL/GenBank/DDBJ whole genome shotgun (WGS) entry which is preliminary data.</text>
</comment>
<dbReference type="Proteomes" id="UP001600064">
    <property type="component" value="Unassembled WGS sequence"/>
</dbReference>